<dbReference type="InterPro" id="IPR013325">
    <property type="entry name" value="RNA_pol_sigma_r2"/>
</dbReference>
<dbReference type="Pfam" id="PF08281">
    <property type="entry name" value="Sigma70_r4_2"/>
    <property type="match status" value="1"/>
</dbReference>
<feature type="domain" description="RNA polymerase sigma-70 region 2" evidence="7">
    <location>
        <begin position="41"/>
        <end position="109"/>
    </location>
</feature>
<name>A0A418KK94_9ACTN</name>
<evidence type="ECO:0000313" key="9">
    <source>
        <dbReference type="EMBL" id="RIQ16192.1"/>
    </source>
</evidence>
<evidence type="ECO:0000256" key="3">
    <source>
        <dbReference type="ARBA" id="ARBA00023082"/>
    </source>
</evidence>
<keyword evidence="2" id="KW-0805">Transcription regulation</keyword>
<keyword evidence="10" id="KW-1185">Reference proteome</keyword>
<organism evidence="9 10">
    <name type="scientific">Jiangella rhizosphaerae</name>
    <dbReference type="NCBI Taxonomy" id="2293569"/>
    <lineage>
        <taxon>Bacteria</taxon>
        <taxon>Bacillati</taxon>
        <taxon>Actinomycetota</taxon>
        <taxon>Actinomycetes</taxon>
        <taxon>Jiangellales</taxon>
        <taxon>Jiangellaceae</taxon>
        <taxon>Jiangella</taxon>
    </lineage>
</organism>
<evidence type="ECO:0000259" key="8">
    <source>
        <dbReference type="Pfam" id="PF08281"/>
    </source>
</evidence>
<keyword evidence="3" id="KW-0731">Sigma factor</keyword>
<evidence type="ECO:0000256" key="1">
    <source>
        <dbReference type="ARBA" id="ARBA00010641"/>
    </source>
</evidence>
<dbReference type="Gene3D" id="1.10.1740.10">
    <property type="match status" value="1"/>
</dbReference>
<reference evidence="9 10" key="1">
    <citation type="submission" date="2018-09" db="EMBL/GenBank/DDBJ databases">
        <title>Isolation, diversity and antifungal activity of actinobacteria from wheat.</title>
        <authorList>
            <person name="Han C."/>
        </authorList>
    </citation>
    <scope>NUCLEOTIDE SEQUENCE [LARGE SCALE GENOMIC DNA]</scope>
    <source>
        <strain evidence="9 10">NEAU-YY265</strain>
    </source>
</reference>
<evidence type="ECO:0000256" key="6">
    <source>
        <dbReference type="SAM" id="MobiDB-lite"/>
    </source>
</evidence>
<dbReference type="InterPro" id="IPR013249">
    <property type="entry name" value="RNA_pol_sigma70_r4_t2"/>
</dbReference>
<comment type="caution">
    <text evidence="9">The sequence shown here is derived from an EMBL/GenBank/DDBJ whole genome shotgun (WGS) entry which is preliminary data.</text>
</comment>
<evidence type="ECO:0000256" key="2">
    <source>
        <dbReference type="ARBA" id="ARBA00023015"/>
    </source>
</evidence>
<dbReference type="GO" id="GO:0016987">
    <property type="term" value="F:sigma factor activity"/>
    <property type="evidence" value="ECO:0007669"/>
    <property type="project" value="UniProtKB-KW"/>
</dbReference>
<evidence type="ECO:0000256" key="5">
    <source>
        <dbReference type="ARBA" id="ARBA00023163"/>
    </source>
</evidence>
<comment type="similarity">
    <text evidence="1">Belongs to the sigma-70 factor family. ECF subfamily.</text>
</comment>
<gene>
    <name evidence="9" type="ORF">DY240_23015</name>
</gene>
<keyword evidence="5" id="KW-0804">Transcription</keyword>
<dbReference type="PANTHER" id="PTHR43133">
    <property type="entry name" value="RNA POLYMERASE ECF-TYPE SIGMA FACTO"/>
    <property type="match status" value="1"/>
</dbReference>
<dbReference type="SUPFAM" id="SSF88659">
    <property type="entry name" value="Sigma3 and sigma4 domains of RNA polymerase sigma factors"/>
    <property type="match status" value="1"/>
</dbReference>
<dbReference type="Pfam" id="PF04542">
    <property type="entry name" value="Sigma70_r2"/>
    <property type="match status" value="1"/>
</dbReference>
<feature type="region of interest" description="Disordered" evidence="6">
    <location>
        <begin position="1"/>
        <end position="26"/>
    </location>
</feature>
<protein>
    <submittedName>
        <fullName evidence="9">Sigma-70 family RNA polymerase sigma factor</fullName>
    </submittedName>
</protein>
<keyword evidence="4" id="KW-0238">DNA-binding</keyword>
<dbReference type="EMBL" id="QUAL01000263">
    <property type="protein sequence ID" value="RIQ16192.1"/>
    <property type="molecule type" value="Genomic_DNA"/>
</dbReference>
<dbReference type="PANTHER" id="PTHR43133:SF8">
    <property type="entry name" value="RNA POLYMERASE SIGMA FACTOR HI_1459-RELATED"/>
    <property type="match status" value="1"/>
</dbReference>
<accession>A0A418KK94</accession>
<dbReference type="InterPro" id="IPR036388">
    <property type="entry name" value="WH-like_DNA-bd_sf"/>
</dbReference>
<dbReference type="GO" id="GO:0003677">
    <property type="term" value="F:DNA binding"/>
    <property type="evidence" value="ECO:0007669"/>
    <property type="project" value="UniProtKB-KW"/>
</dbReference>
<dbReference type="AlphaFoldDB" id="A0A418KK94"/>
<dbReference type="SUPFAM" id="SSF88946">
    <property type="entry name" value="Sigma2 domain of RNA polymerase sigma factors"/>
    <property type="match status" value="1"/>
</dbReference>
<dbReference type="Gene3D" id="1.10.10.10">
    <property type="entry name" value="Winged helix-like DNA-binding domain superfamily/Winged helix DNA-binding domain"/>
    <property type="match status" value="1"/>
</dbReference>
<evidence type="ECO:0000313" key="10">
    <source>
        <dbReference type="Proteomes" id="UP000284057"/>
    </source>
</evidence>
<dbReference type="InterPro" id="IPR007627">
    <property type="entry name" value="RNA_pol_sigma70_r2"/>
</dbReference>
<dbReference type="InterPro" id="IPR039425">
    <property type="entry name" value="RNA_pol_sigma-70-like"/>
</dbReference>
<dbReference type="InterPro" id="IPR013324">
    <property type="entry name" value="RNA_pol_sigma_r3/r4-like"/>
</dbReference>
<feature type="domain" description="RNA polymerase sigma factor 70 region 4 type 2" evidence="8">
    <location>
        <begin position="136"/>
        <end position="183"/>
    </location>
</feature>
<dbReference type="Proteomes" id="UP000284057">
    <property type="component" value="Unassembled WGS sequence"/>
</dbReference>
<evidence type="ECO:0000259" key="7">
    <source>
        <dbReference type="Pfam" id="PF04542"/>
    </source>
</evidence>
<evidence type="ECO:0000256" key="4">
    <source>
        <dbReference type="ARBA" id="ARBA00023125"/>
    </source>
</evidence>
<dbReference type="GO" id="GO:0006352">
    <property type="term" value="P:DNA-templated transcription initiation"/>
    <property type="evidence" value="ECO:0007669"/>
    <property type="project" value="InterPro"/>
</dbReference>
<proteinExistence type="inferred from homology"/>
<feature type="compositionally biased region" description="Basic and acidic residues" evidence="6">
    <location>
        <begin position="13"/>
        <end position="26"/>
    </location>
</feature>
<sequence length="201" mass="21848">MSTQRLAGQAADSAREHRMSTHEDLHSMAAVREETDAFATLYRRLAPSTRDVALRIVANADDADEIVQQTFCAVLGAVRAGRGPRRNTDGYVYTVARNLAHDLCVDNRRVVPAGDLAPDGRLGLECSVEPTSHAAATLASLPRRWRAILWLIEVEGYSPAELAPAMALSPSAVSSLATRARRAFRKAYLRRAMRAVPGAGR</sequence>